<evidence type="ECO:0000256" key="9">
    <source>
        <dbReference type="ARBA" id="ARBA00022801"/>
    </source>
</evidence>
<keyword evidence="7" id="KW-0858">Xylan degradation</keyword>
<accession>A0A395I9Y1</accession>
<dbReference type="PIRSF" id="PIRSF026534">
    <property type="entry name" value="Endo_alpha-L-arabinosidase"/>
    <property type="match status" value="1"/>
</dbReference>
<dbReference type="GeneID" id="37203936"/>
<evidence type="ECO:0000256" key="18">
    <source>
        <dbReference type="SAM" id="SignalP"/>
    </source>
</evidence>
<protein>
    <recommendedName>
        <fullName evidence="5 15">Arabinan endo-1,5-alpha-L-arabinosidase</fullName>
        <ecNumber evidence="5 15">3.2.1.99</ecNumber>
    </recommendedName>
</protein>
<dbReference type="GO" id="GO:0046558">
    <property type="term" value="F:arabinan endo-1,5-alpha-L-arabinosidase activity"/>
    <property type="evidence" value="ECO:0007669"/>
    <property type="project" value="UniProtKB-EC"/>
</dbReference>
<evidence type="ECO:0000256" key="11">
    <source>
        <dbReference type="ARBA" id="ARBA00023277"/>
    </source>
</evidence>
<evidence type="ECO:0000256" key="12">
    <source>
        <dbReference type="ARBA" id="ARBA00023295"/>
    </source>
</evidence>
<keyword evidence="20" id="KW-1185">Reference proteome</keyword>
<evidence type="ECO:0000256" key="15">
    <source>
        <dbReference type="PIRNR" id="PIRNR026534"/>
    </source>
</evidence>
<evidence type="ECO:0000256" key="1">
    <source>
        <dbReference type="ARBA" id="ARBA00000375"/>
    </source>
</evidence>
<keyword evidence="13" id="KW-0624">Polysaccharide degradation</keyword>
<feature type="chain" id="PRO_5017344954" description="Arabinan endo-1,5-alpha-L-arabinosidase" evidence="18">
    <location>
        <begin position="19"/>
        <end position="321"/>
    </location>
</feature>
<keyword evidence="11" id="KW-0119">Carbohydrate metabolism</keyword>
<comment type="pathway">
    <text evidence="3 15">Glycan metabolism; L-arabinan degradation.</text>
</comment>
<evidence type="ECO:0000256" key="6">
    <source>
        <dbReference type="ARBA" id="ARBA00022525"/>
    </source>
</evidence>
<dbReference type="SUPFAM" id="SSF75005">
    <property type="entry name" value="Arabinanase/levansucrase/invertase"/>
    <property type="match status" value="1"/>
</dbReference>
<evidence type="ECO:0000256" key="3">
    <source>
        <dbReference type="ARBA" id="ARBA00004834"/>
    </source>
</evidence>
<feature type="active site" description="Proton acceptor" evidence="16">
    <location>
        <position position="31"/>
    </location>
</feature>
<evidence type="ECO:0000256" key="4">
    <source>
        <dbReference type="ARBA" id="ARBA00009865"/>
    </source>
</evidence>
<dbReference type="RefSeq" id="XP_025555985.1">
    <property type="nucleotide sequence ID" value="XM_025699647.1"/>
</dbReference>
<evidence type="ECO:0000313" key="20">
    <source>
        <dbReference type="Proteomes" id="UP000248961"/>
    </source>
</evidence>
<evidence type="ECO:0000256" key="2">
    <source>
        <dbReference type="ARBA" id="ARBA00004613"/>
    </source>
</evidence>
<keyword evidence="8 18" id="KW-0732">Signal</keyword>
<dbReference type="UniPathway" id="UPA00667"/>
<dbReference type="Pfam" id="PF04616">
    <property type="entry name" value="Glyco_hydro_43"/>
    <property type="match status" value="1"/>
</dbReference>
<dbReference type="Proteomes" id="UP000248961">
    <property type="component" value="Unassembled WGS sequence"/>
</dbReference>
<evidence type="ECO:0000313" key="19">
    <source>
        <dbReference type="EMBL" id="RAL16831.1"/>
    </source>
</evidence>
<dbReference type="EMBL" id="KZ824268">
    <property type="protein sequence ID" value="RAL16831.1"/>
    <property type="molecule type" value="Genomic_DNA"/>
</dbReference>
<dbReference type="InterPro" id="IPR050727">
    <property type="entry name" value="GH43_arabinanases"/>
</dbReference>
<dbReference type="OrthoDB" id="195678at2759"/>
<keyword evidence="9 15" id="KW-0378">Hydrolase</keyword>
<comment type="subcellular location">
    <subcellularLocation>
        <location evidence="2">Secreted</location>
    </subcellularLocation>
</comment>
<comment type="function">
    <text evidence="14">Endo-1,5-alpha-L-arabinanase involved in degradation of pectin. Its preferred substrate is linear 1,5-alpha-L-arabinan.</text>
</comment>
<dbReference type="STRING" id="1450537.A0A395I9Y1"/>
<evidence type="ECO:0000256" key="13">
    <source>
        <dbReference type="ARBA" id="ARBA00023326"/>
    </source>
</evidence>
<feature type="site" description="Important for catalytic activity, responsible for pKa modulation of the active site Glu and correct orientation of both the proton donor and substrate" evidence="17">
    <location>
        <position position="146"/>
    </location>
</feature>
<comment type="catalytic activity">
    <reaction evidence="1 15">
        <text>Endohydrolysis of (1-&gt;5)-alpha-arabinofuranosidic linkages in (1-&gt;5)-arabinans.</text>
        <dbReference type="EC" id="3.2.1.99"/>
    </reaction>
</comment>
<dbReference type="GO" id="GO:0031222">
    <property type="term" value="P:arabinan catabolic process"/>
    <property type="evidence" value="ECO:0007669"/>
    <property type="project" value="UniProtKB-UniPathway"/>
</dbReference>
<proteinExistence type="inferred from homology"/>
<dbReference type="GO" id="GO:0045493">
    <property type="term" value="P:xylan catabolic process"/>
    <property type="evidence" value="ECO:0007669"/>
    <property type="project" value="UniProtKB-KW"/>
</dbReference>
<feature type="active site" description="Proton donor" evidence="16">
    <location>
        <position position="197"/>
    </location>
</feature>
<dbReference type="InterPro" id="IPR016840">
    <property type="entry name" value="Glyco_hydro_43_endo_a_Ara-ase"/>
</dbReference>
<feature type="signal peptide" evidence="18">
    <location>
        <begin position="1"/>
        <end position="18"/>
    </location>
</feature>
<sequence>MLPYVVLLLFAALVNAYADPGACSGSCWAHDPNVIRRKTDGKFFRFSTGLGILISSASAITGPWTDLGYVLPNGSSVTVGNASNLWAPDVHYDSGRYYLYYASSTLGSQSSTIGVATSTTLEAGSWTDHGTIGLTSSSANSYNAIDANWISIGGTGYLQWGSYWHGLYQAPMTSSLKISSTTPTNLAYNASGNHAIEAAYLYEYAGYYYLTFSSGQAQGYNNGLPAQGMEYRVVVCRSKSGTGNFVDKNGVACTNSGGTTVLASHNYVYGPGGQGIVNTTNHGIVLYYHYANPNIGLDTSQYQFGWNTLTWVDGWPTVADS</sequence>
<dbReference type="InterPro" id="IPR023296">
    <property type="entry name" value="Glyco_hydro_beta-prop_sf"/>
</dbReference>
<dbReference type="EC" id="3.2.1.99" evidence="5 15"/>
<keyword evidence="12 15" id="KW-0326">Glycosidase</keyword>
<name>A0A395I9Y1_ASPHC</name>
<evidence type="ECO:0000256" key="16">
    <source>
        <dbReference type="PIRSR" id="PIRSR606710-1"/>
    </source>
</evidence>
<evidence type="ECO:0000256" key="7">
    <source>
        <dbReference type="ARBA" id="ARBA00022651"/>
    </source>
</evidence>
<evidence type="ECO:0000256" key="8">
    <source>
        <dbReference type="ARBA" id="ARBA00022729"/>
    </source>
</evidence>
<dbReference type="CDD" id="cd18831">
    <property type="entry name" value="GH43_AnAbnA-like"/>
    <property type="match status" value="1"/>
</dbReference>
<keyword evidence="6" id="KW-0964">Secreted</keyword>
<gene>
    <name evidence="19" type="ORF">BO97DRAFT_467402</name>
</gene>
<dbReference type="VEuPathDB" id="FungiDB:BO97DRAFT_467402"/>
<dbReference type="Gene3D" id="2.115.10.20">
    <property type="entry name" value="Glycosyl hydrolase domain, family 43"/>
    <property type="match status" value="1"/>
</dbReference>
<keyword evidence="10" id="KW-0325">Glycoprotein</keyword>
<dbReference type="AlphaFoldDB" id="A0A395I9Y1"/>
<dbReference type="PANTHER" id="PTHR43301">
    <property type="entry name" value="ARABINAN ENDO-1,5-ALPHA-L-ARABINOSIDASE"/>
    <property type="match status" value="1"/>
</dbReference>
<evidence type="ECO:0000256" key="17">
    <source>
        <dbReference type="PIRSR" id="PIRSR606710-2"/>
    </source>
</evidence>
<dbReference type="GO" id="GO:0005576">
    <property type="term" value="C:extracellular region"/>
    <property type="evidence" value="ECO:0007669"/>
    <property type="project" value="UniProtKB-SubCell"/>
</dbReference>
<organism evidence="19 20">
    <name type="scientific">Aspergillus homomorphus (strain CBS 101889)</name>
    <dbReference type="NCBI Taxonomy" id="1450537"/>
    <lineage>
        <taxon>Eukaryota</taxon>
        <taxon>Fungi</taxon>
        <taxon>Dikarya</taxon>
        <taxon>Ascomycota</taxon>
        <taxon>Pezizomycotina</taxon>
        <taxon>Eurotiomycetes</taxon>
        <taxon>Eurotiomycetidae</taxon>
        <taxon>Eurotiales</taxon>
        <taxon>Aspergillaceae</taxon>
        <taxon>Aspergillus</taxon>
        <taxon>Aspergillus subgen. Circumdati</taxon>
    </lineage>
</organism>
<evidence type="ECO:0000256" key="14">
    <source>
        <dbReference type="ARBA" id="ARBA00025221"/>
    </source>
</evidence>
<dbReference type="PANTHER" id="PTHR43301:SF7">
    <property type="entry name" value="ARABINAN ENDO-1,5-ALPHA-L-ARABINOSIDASE C"/>
    <property type="match status" value="1"/>
</dbReference>
<evidence type="ECO:0000256" key="10">
    <source>
        <dbReference type="ARBA" id="ARBA00023180"/>
    </source>
</evidence>
<dbReference type="InterPro" id="IPR006710">
    <property type="entry name" value="Glyco_hydro_43"/>
</dbReference>
<evidence type="ECO:0000256" key="5">
    <source>
        <dbReference type="ARBA" id="ARBA00012586"/>
    </source>
</evidence>
<reference evidence="19 20" key="1">
    <citation type="submission" date="2018-02" db="EMBL/GenBank/DDBJ databases">
        <title>The genomes of Aspergillus section Nigri reveals drivers in fungal speciation.</title>
        <authorList>
            <consortium name="DOE Joint Genome Institute"/>
            <person name="Vesth T.C."/>
            <person name="Nybo J."/>
            <person name="Theobald S."/>
            <person name="Brandl J."/>
            <person name="Frisvad J.C."/>
            <person name="Nielsen K.F."/>
            <person name="Lyhne E.K."/>
            <person name="Kogle M.E."/>
            <person name="Kuo A."/>
            <person name="Riley R."/>
            <person name="Clum A."/>
            <person name="Nolan M."/>
            <person name="Lipzen A."/>
            <person name="Salamov A."/>
            <person name="Henrissat B."/>
            <person name="Wiebenga A."/>
            <person name="De vries R.P."/>
            <person name="Grigoriev I.V."/>
            <person name="Mortensen U.H."/>
            <person name="Andersen M.R."/>
            <person name="Baker S.E."/>
        </authorList>
    </citation>
    <scope>NUCLEOTIDE SEQUENCE [LARGE SCALE GENOMIC DNA]</scope>
    <source>
        <strain evidence="19 20">CBS 101889</strain>
    </source>
</reference>
<comment type="similarity">
    <text evidence="4 15">Belongs to the glycosyl hydrolase 43 family.</text>
</comment>